<evidence type="ECO:0000313" key="15">
    <source>
        <dbReference type="Proteomes" id="UP000829291"/>
    </source>
</evidence>
<comment type="function">
    <text evidence="11">Substrate recognition component of a DCX (DDB1-CUL4-X-box) E3 protein ligase complex that mediates the ubiquitination and subsequent proteasomal degradation of target proteins. Has an essential role in mediating growth by negatively regulating insulin signaling. It also has a role in maintaining presynaptic function in the neuromuscular junction synapses of third-instar larvae.</text>
</comment>
<dbReference type="PANTHER" id="PTHR46732:SF8">
    <property type="entry name" value="ATP-DEPENDENT PROTEASE LA (LON) DOMAIN PROTEIN"/>
    <property type="match status" value="1"/>
</dbReference>
<accession>A0ABM3GQW1</accession>
<dbReference type="GeneID" id="107226391"/>
<evidence type="ECO:0000256" key="7">
    <source>
        <dbReference type="ARBA" id="ARBA00022833"/>
    </source>
</evidence>
<evidence type="ECO:0000313" key="16">
    <source>
        <dbReference type="RefSeq" id="XP_046602662.1"/>
    </source>
</evidence>
<proteinExistence type="inferred from homology"/>
<comment type="pathway">
    <text evidence="2">Protein modification; protein ubiquitination.</text>
</comment>
<comment type="subunit">
    <text evidence="12">Likely a component of a DCX (DDB1-CUL4-X-box) protein ligase complex. May interact with pic/DDB1.</text>
</comment>
<evidence type="ECO:0000256" key="9">
    <source>
        <dbReference type="ARBA" id="ARBA00023242"/>
    </source>
</evidence>
<keyword evidence="9" id="KW-0539">Nucleus</keyword>
<dbReference type="Proteomes" id="UP000829291">
    <property type="component" value="Chromosome 1"/>
</dbReference>
<evidence type="ECO:0000259" key="14">
    <source>
        <dbReference type="PROSITE" id="PS51788"/>
    </source>
</evidence>
<evidence type="ECO:0000256" key="12">
    <source>
        <dbReference type="ARBA" id="ARBA00046796"/>
    </source>
</evidence>
<dbReference type="InterPro" id="IPR046336">
    <property type="entry name" value="Lon_prtase_N_sf"/>
</dbReference>
<feature type="domain" description="Lon N-terminal" evidence="13">
    <location>
        <begin position="78"/>
        <end position="301"/>
    </location>
</feature>
<evidence type="ECO:0000259" key="13">
    <source>
        <dbReference type="PROSITE" id="PS51787"/>
    </source>
</evidence>
<dbReference type="Gene3D" id="2.170.150.20">
    <property type="entry name" value="Peptide methionine sulfoxide reductase"/>
    <property type="match status" value="1"/>
</dbReference>
<dbReference type="Pfam" id="PF02190">
    <property type="entry name" value="LON_substr_bdg"/>
    <property type="match status" value="1"/>
</dbReference>
<dbReference type="CDD" id="cd15777">
    <property type="entry name" value="CRBN_C_like"/>
    <property type="match status" value="1"/>
</dbReference>
<comment type="similarity">
    <text evidence="3">Belongs to the CRBN family.</text>
</comment>
<sequence>MNFVMETDESSASEENNSDASYIVEASDSDETIEDVVSLPSTDSTFDLTLPATHSYLGNNLEELRGRTILDDGIYMNLPLLVKQSVILFPGQTLPLTVHGRDTIEMLQKCIDKDRTFGVVCLDRDKMIPIGTTAEIYQYKSEIQSYGFRVKAKGRQRFKILRLIQKGSGKISADVKILPEISLGPPLFDERLVSLDRLRTPPTNKHQAKRRQILDRYDAVATPWPSWVYRQYDSRILAIRIRQFLQYIETQGSSIPEDTTELSFWVAQNLPLDDSERILLLAYNCAIPRLQWEIKYLVKDRVFTCSQCNEFIGKQSDIFPMSKEGPQNAYCNPAGIIHDTVTLYKAQGLVLSREEPCTDFSWFPGYAWTIASCNCGVHMGWKFTAVQSDLRPVAFWGLTRKSLRSKKLGAKGQHWKSRIQGYNNSDDFLTWSE</sequence>
<dbReference type="PROSITE" id="PS51788">
    <property type="entry name" value="CULT"/>
    <property type="match status" value="1"/>
</dbReference>
<evidence type="ECO:0000256" key="5">
    <source>
        <dbReference type="ARBA" id="ARBA00022723"/>
    </source>
</evidence>
<dbReference type="InterPro" id="IPR034750">
    <property type="entry name" value="CULT"/>
</dbReference>
<dbReference type="SUPFAM" id="SSF88697">
    <property type="entry name" value="PUA domain-like"/>
    <property type="match status" value="1"/>
</dbReference>
<evidence type="ECO:0000256" key="1">
    <source>
        <dbReference type="ARBA" id="ARBA00004123"/>
    </source>
</evidence>
<evidence type="ECO:0000256" key="4">
    <source>
        <dbReference type="ARBA" id="ARBA00014394"/>
    </source>
</evidence>
<keyword evidence="6" id="KW-0833">Ubl conjugation pathway</keyword>
<dbReference type="Gene3D" id="1.20.58.1480">
    <property type="match status" value="1"/>
</dbReference>
<dbReference type="Gene3D" id="2.30.130.40">
    <property type="entry name" value="LON domain-like"/>
    <property type="match status" value="1"/>
</dbReference>
<reference evidence="16" key="1">
    <citation type="submission" date="2025-08" db="UniProtKB">
        <authorList>
            <consortium name="RefSeq"/>
        </authorList>
    </citation>
    <scope>IDENTIFICATION</scope>
    <source>
        <tissue evidence="16">Thorax and Abdomen</tissue>
    </source>
</reference>
<dbReference type="InterPro" id="IPR004910">
    <property type="entry name" value="Yippee/Mis18/Cereblon"/>
</dbReference>
<gene>
    <name evidence="16" type="primary">LOC107226391</name>
</gene>
<organism evidence="15 16">
    <name type="scientific">Neodiprion lecontei</name>
    <name type="common">Redheaded pine sawfly</name>
    <dbReference type="NCBI Taxonomy" id="441921"/>
    <lineage>
        <taxon>Eukaryota</taxon>
        <taxon>Metazoa</taxon>
        <taxon>Ecdysozoa</taxon>
        <taxon>Arthropoda</taxon>
        <taxon>Hexapoda</taxon>
        <taxon>Insecta</taxon>
        <taxon>Pterygota</taxon>
        <taxon>Neoptera</taxon>
        <taxon>Endopterygota</taxon>
        <taxon>Hymenoptera</taxon>
        <taxon>Tenthredinoidea</taxon>
        <taxon>Diprionidae</taxon>
        <taxon>Diprioninae</taxon>
        <taxon>Neodiprion</taxon>
    </lineage>
</organism>
<comment type="subcellular location">
    <subcellularLocation>
        <location evidence="1">Nucleus</location>
    </subcellularLocation>
</comment>
<protein>
    <recommendedName>
        <fullName evidence="4">Protein cereblon</fullName>
    </recommendedName>
    <alternativeName>
        <fullName evidence="10">Protein ohgata</fullName>
    </alternativeName>
</protein>
<dbReference type="SMART" id="SM00464">
    <property type="entry name" value="LON"/>
    <property type="match status" value="1"/>
</dbReference>
<evidence type="ECO:0000256" key="8">
    <source>
        <dbReference type="ARBA" id="ARBA00022843"/>
    </source>
</evidence>
<dbReference type="PROSITE" id="PS51787">
    <property type="entry name" value="LON_N"/>
    <property type="match status" value="1"/>
</dbReference>
<evidence type="ECO:0000256" key="6">
    <source>
        <dbReference type="ARBA" id="ARBA00022786"/>
    </source>
</evidence>
<evidence type="ECO:0000256" key="2">
    <source>
        <dbReference type="ARBA" id="ARBA00004906"/>
    </source>
</evidence>
<dbReference type="InterPro" id="IPR015947">
    <property type="entry name" value="PUA-like_sf"/>
</dbReference>
<feature type="domain" description="CULT" evidence="14">
    <location>
        <begin position="300"/>
        <end position="407"/>
    </location>
</feature>
<evidence type="ECO:0000256" key="11">
    <source>
        <dbReference type="ARBA" id="ARBA00046075"/>
    </source>
</evidence>
<dbReference type="PANTHER" id="PTHR46732">
    <property type="entry name" value="ATP-DEPENDENT PROTEASE LA (LON) DOMAIN PROTEIN"/>
    <property type="match status" value="1"/>
</dbReference>
<dbReference type="Pfam" id="PF03226">
    <property type="entry name" value="Yippee-Mis18"/>
    <property type="match status" value="1"/>
</dbReference>
<evidence type="ECO:0000256" key="3">
    <source>
        <dbReference type="ARBA" id="ARBA00005293"/>
    </source>
</evidence>
<keyword evidence="8" id="KW-0832">Ubl conjugation</keyword>
<keyword evidence="7" id="KW-0862">Zinc</keyword>
<keyword evidence="5" id="KW-0479">Metal-binding</keyword>
<evidence type="ECO:0000256" key="10">
    <source>
        <dbReference type="ARBA" id="ARBA00030079"/>
    </source>
</evidence>
<keyword evidence="15" id="KW-1185">Reference proteome</keyword>
<dbReference type="InterPro" id="IPR003111">
    <property type="entry name" value="Lon_prtase_N"/>
</dbReference>
<dbReference type="RefSeq" id="XP_046602662.1">
    <property type="nucleotide sequence ID" value="XM_046746706.1"/>
</dbReference>
<name>A0ABM3GQW1_NEOLC</name>